<accession>A0A839GVZ3</accession>
<dbReference type="AlphaFoldDB" id="A0A839GVZ3"/>
<name>A0A839GVZ3_9BACT</name>
<keyword evidence="2" id="KW-1185">Reference proteome</keyword>
<gene>
    <name evidence="1" type="ORF">FHS90_004374</name>
</gene>
<comment type="caution">
    <text evidence="1">The sequence shown here is derived from an EMBL/GenBank/DDBJ whole genome shotgun (WGS) entry which is preliminary data.</text>
</comment>
<dbReference type="RefSeq" id="WP_241499121.1">
    <property type="nucleotide sequence ID" value="NZ_JACJIQ010000026.1"/>
</dbReference>
<protein>
    <recommendedName>
        <fullName evidence="3">DUF4157 domain-containing protein</fullName>
    </recommendedName>
</protein>
<evidence type="ECO:0000313" key="2">
    <source>
        <dbReference type="Proteomes" id="UP000563094"/>
    </source>
</evidence>
<evidence type="ECO:0008006" key="3">
    <source>
        <dbReference type="Google" id="ProtNLM"/>
    </source>
</evidence>
<evidence type="ECO:0000313" key="1">
    <source>
        <dbReference type="EMBL" id="MBA9079635.1"/>
    </source>
</evidence>
<proteinExistence type="predicted"/>
<dbReference type="Proteomes" id="UP000563094">
    <property type="component" value="Unassembled WGS sequence"/>
</dbReference>
<sequence length="118" mass="13682">MEMEPLGKNIKIIERSPFARIARWVLKSPNVAMVLGKSIHLSGVSKENFLQNTPWVAHELIHVRQFQEHGFFKFLWLYLLESMRVGYYQNKYEVEAREAGTKESYLASAQRKKPGSAV</sequence>
<organism evidence="1 2">
    <name type="scientific">Rufibacter quisquiliarum</name>
    <dbReference type="NCBI Taxonomy" id="1549639"/>
    <lineage>
        <taxon>Bacteria</taxon>
        <taxon>Pseudomonadati</taxon>
        <taxon>Bacteroidota</taxon>
        <taxon>Cytophagia</taxon>
        <taxon>Cytophagales</taxon>
        <taxon>Hymenobacteraceae</taxon>
        <taxon>Rufibacter</taxon>
    </lineage>
</organism>
<reference evidence="1 2" key="1">
    <citation type="submission" date="2020-08" db="EMBL/GenBank/DDBJ databases">
        <title>Genomic Encyclopedia of Type Strains, Phase IV (KMG-IV): sequencing the most valuable type-strain genomes for metagenomic binning, comparative biology and taxonomic classification.</title>
        <authorList>
            <person name="Goeker M."/>
        </authorList>
    </citation>
    <scope>NUCLEOTIDE SEQUENCE [LARGE SCALE GENOMIC DNA]</scope>
    <source>
        <strain evidence="1 2">DSM 29854</strain>
    </source>
</reference>
<dbReference type="EMBL" id="JACJIQ010000026">
    <property type="protein sequence ID" value="MBA9079635.1"/>
    <property type="molecule type" value="Genomic_DNA"/>
</dbReference>